<dbReference type="InterPro" id="IPR052021">
    <property type="entry name" value="Type-I_RS_S_subunit"/>
</dbReference>
<dbReference type="Gene3D" id="1.10.287.1120">
    <property type="entry name" value="Bipartite methylase S protein"/>
    <property type="match status" value="1"/>
</dbReference>
<dbReference type="SUPFAM" id="SSF116734">
    <property type="entry name" value="DNA methylase specificity domain"/>
    <property type="match status" value="2"/>
</dbReference>
<keyword evidence="6" id="KW-1185">Reference proteome</keyword>
<evidence type="ECO:0000313" key="6">
    <source>
        <dbReference type="Proteomes" id="UP000199081"/>
    </source>
</evidence>
<dbReference type="InterPro" id="IPR000055">
    <property type="entry name" value="Restrct_endonuc_typeI_TRD"/>
</dbReference>
<dbReference type="OrthoDB" id="9795776at2"/>
<keyword evidence="3" id="KW-0238">DNA-binding</keyword>
<reference evidence="6" key="1">
    <citation type="submission" date="2016-10" db="EMBL/GenBank/DDBJ databases">
        <authorList>
            <person name="Varghese N."/>
            <person name="Submissions S."/>
        </authorList>
    </citation>
    <scope>NUCLEOTIDE SEQUENCE [LARGE SCALE GENOMIC DNA]</scope>
    <source>
        <strain evidence="6">DSM 19183</strain>
    </source>
</reference>
<dbReference type="PANTHER" id="PTHR30408:SF12">
    <property type="entry name" value="TYPE I RESTRICTION ENZYME MJAVIII SPECIFICITY SUBUNIT"/>
    <property type="match status" value="1"/>
</dbReference>
<dbReference type="AlphaFoldDB" id="A0A1H7JY27"/>
<accession>A0A1H7JY27</accession>
<evidence type="ECO:0000256" key="1">
    <source>
        <dbReference type="ARBA" id="ARBA00010923"/>
    </source>
</evidence>
<feature type="domain" description="Type I restriction modification DNA specificity" evidence="4">
    <location>
        <begin position="38"/>
        <end position="191"/>
    </location>
</feature>
<dbReference type="InterPro" id="IPR044946">
    <property type="entry name" value="Restrct_endonuc_typeI_TRD_sf"/>
</dbReference>
<dbReference type="PANTHER" id="PTHR30408">
    <property type="entry name" value="TYPE-1 RESTRICTION ENZYME ECOKI SPECIFICITY PROTEIN"/>
    <property type="match status" value="1"/>
</dbReference>
<name>A0A1H7JY27_9LACT</name>
<dbReference type="Pfam" id="PF01420">
    <property type="entry name" value="Methylase_S"/>
    <property type="match status" value="2"/>
</dbReference>
<protein>
    <submittedName>
        <fullName evidence="5">Type I restriction enzyme, S subunit</fullName>
    </submittedName>
</protein>
<dbReference type="EMBL" id="FNZU01000006">
    <property type="protein sequence ID" value="SEK79020.1"/>
    <property type="molecule type" value="Genomic_DNA"/>
</dbReference>
<proteinExistence type="inferred from homology"/>
<gene>
    <name evidence="5" type="ORF">SAMN04488099_10692</name>
</gene>
<dbReference type="CDD" id="cd17282">
    <property type="entry name" value="RMtype1_S_Eco16444ORF1681_TRD1-CR1_like"/>
    <property type="match status" value="1"/>
</dbReference>
<evidence type="ECO:0000256" key="2">
    <source>
        <dbReference type="ARBA" id="ARBA00022747"/>
    </source>
</evidence>
<dbReference type="Gene3D" id="3.90.220.20">
    <property type="entry name" value="DNA methylase specificity domains"/>
    <property type="match status" value="2"/>
</dbReference>
<dbReference type="GO" id="GO:0003677">
    <property type="term" value="F:DNA binding"/>
    <property type="evidence" value="ECO:0007669"/>
    <property type="project" value="UniProtKB-KW"/>
</dbReference>
<organism evidence="5 6">
    <name type="scientific">Alkalibacterium pelagium</name>
    <dbReference type="NCBI Taxonomy" id="426702"/>
    <lineage>
        <taxon>Bacteria</taxon>
        <taxon>Bacillati</taxon>
        <taxon>Bacillota</taxon>
        <taxon>Bacilli</taxon>
        <taxon>Lactobacillales</taxon>
        <taxon>Carnobacteriaceae</taxon>
        <taxon>Alkalibacterium</taxon>
    </lineage>
</organism>
<evidence type="ECO:0000256" key="3">
    <source>
        <dbReference type="ARBA" id="ARBA00023125"/>
    </source>
</evidence>
<dbReference type="GO" id="GO:0009307">
    <property type="term" value="P:DNA restriction-modification system"/>
    <property type="evidence" value="ECO:0007669"/>
    <property type="project" value="UniProtKB-KW"/>
</dbReference>
<keyword evidence="2" id="KW-0680">Restriction system</keyword>
<dbReference type="STRING" id="426702.SAMN04488099_10692"/>
<evidence type="ECO:0000313" key="5">
    <source>
        <dbReference type="EMBL" id="SEK79020.1"/>
    </source>
</evidence>
<sequence length="426" mass="49059">MANREMKDSGVEWIGEMPEKWRLGKVKNAFIRKKEKADINNPTVLSLARRGIKVRNIDNNEGQLAADYSNYNPVNKGDILLNPMDLVSGANCNISYINGVISPAYINLKNLENYYSNYYIYYFKLQYWSNAFFAHGKGVSYENRWTLNNETIMNYPIPVPSIEEQQKIAAFLDEKVAHIDNIIEDTKQSIENLKAYRQSLITETVTKGLDPDVEMKDSGIDWIGVVPQHWISSRIKYVTKISRGQFSHRPRNDERFYNGQYPFIQTGDVARAKKYITSYSQTLNELGKKVSKEFPKGTLVMNIAANVGDVAILDFDSYFPDSVVGFVPIEEYNWNYLYYTFSGMKATFVRTAISNTQLNLNVDRIKDMYIPIAPDYSEQLQIADFLDNKISNIDSLIKKKSEIITELESYKKSLIYEYVTGKKEVK</sequence>
<evidence type="ECO:0000259" key="4">
    <source>
        <dbReference type="Pfam" id="PF01420"/>
    </source>
</evidence>
<comment type="similarity">
    <text evidence="1">Belongs to the type-I restriction system S methylase family.</text>
</comment>
<feature type="domain" description="Type I restriction modification DNA specificity" evidence="4">
    <location>
        <begin position="229"/>
        <end position="402"/>
    </location>
</feature>
<dbReference type="Proteomes" id="UP000199081">
    <property type="component" value="Unassembled WGS sequence"/>
</dbReference>
<dbReference type="RefSeq" id="WP_091480518.1">
    <property type="nucleotide sequence ID" value="NZ_BJYC01000008.1"/>
</dbReference>